<proteinExistence type="predicted"/>
<accession>A0A376D5B7</accession>
<evidence type="ECO:0000313" key="1">
    <source>
        <dbReference type="EMBL" id="STC82815.1"/>
    </source>
</evidence>
<sequence>MINTDRTAIYVLSDDQMFISGVCALLARVAPCGQGAILDDTREQMLFIDLNHLTHPLFHLVRALTPLSSCYRVVFWTAHQPAHILNFLRVIENASFIHKKASLLETEQAIHQILSGRRFITPQVKHTFMSSNGPGRVSEETFTILDNIMSGVRVKCIAAKLHTADKSVYSKIRQFRDKLSLLRKSDFLSFIHDIS</sequence>
<dbReference type="Proteomes" id="UP000255248">
    <property type="component" value="Unassembled WGS sequence"/>
</dbReference>
<dbReference type="Gene3D" id="3.40.50.2300">
    <property type="match status" value="1"/>
</dbReference>
<organism evidence="1 2">
    <name type="scientific">Edwardsiella hoshinae</name>
    <dbReference type="NCBI Taxonomy" id="93378"/>
    <lineage>
        <taxon>Bacteria</taxon>
        <taxon>Pseudomonadati</taxon>
        <taxon>Pseudomonadota</taxon>
        <taxon>Gammaproteobacteria</taxon>
        <taxon>Enterobacterales</taxon>
        <taxon>Hafniaceae</taxon>
        <taxon>Edwardsiella</taxon>
    </lineage>
</organism>
<dbReference type="RefSeq" id="WP_024522712.1">
    <property type="nucleotide sequence ID" value="NZ_CP016043.1"/>
</dbReference>
<dbReference type="EMBL" id="UFXZ01000001">
    <property type="protein sequence ID" value="STC82815.1"/>
    <property type="molecule type" value="Genomic_DNA"/>
</dbReference>
<dbReference type="OrthoDB" id="6414362at2"/>
<gene>
    <name evidence="1" type="ORF">NCTC12121_00133</name>
</gene>
<protein>
    <submittedName>
        <fullName evidence="1">Uncharacterized protein</fullName>
    </submittedName>
</protein>
<evidence type="ECO:0000313" key="2">
    <source>
        <dbReference type="Proteomes" id="UP000255248"/>
    </source>
</evidence>
<reference evidence="1 2" key="1">
    <citation type="submission" date="2018-06" db="EMBL/GenBank/DDBJ databases">
        <authorList>
            <consortium name="Pathogen Informatics"/>
            <person name="Doyle S."/>
        </authorList>
    </citation>
    <scope>NUCLEOTIDE SEQUENCE [LARGE SCALE GENOMIC DNA]</scope>
    <source>
        <strain evidence="1 2">NCTC12121</strain>
    </source>
</reference>
<name>A0A376D5B7_9GAMM</name>
<dbReference type="AlphaFoldDB" id="A0A376D5B7"/>